<dbReference type="EMBL" id="AP014862">
    <property type="protein sequence ID" value="BAU73871.1"/>
    <property type="molecule type" value="Genomic_DNA"/>
</dbReference>
<dbReference type="RefSeq" id="WP_003449629.1">
    <property type="nucleotide sequence ID" value="NZ_AJMR01000080.1"/>
</dbReference>
<dbReference type="CDD" id="cd02966">
    <property type="entry name" value="TlpA_like_family"/>
    <property type="match status" value="1"/>
</dbReference>
<evidence type="ECO:0000313" key="1">
    <source>
        <dbReference type="EMBL" id="BAU73871.1"/>
    </source>
</evidence>
<accession>L8MMB3</accession>
<dbReference type="AlphaFoldDB" id="L8MMB3"/>
<dbReference type="InterPro" id="IPR036249">
    <property type="entry name" value="Thioredoxin-like_sf"/>
</dbReference>
<keyword evidence="2" id="KW-1185">Reference proteome</keyword>
<accession>A0A143SPB0</accession>
<dbReference type="Pfam" id="PF00578">
    <property type="entry name" value="AhpC-TSA"/>
    <property type="match status" value="1"/>
</dbReference>
<gene>
    <name evidence="1" type="ORF">KF707C_21830</name>
</gene>
<dbReference type="Gene3D" id="3.40.30.10">
    <property type="entry name" value="Glutaredoxin"/>
    <property type="match status" value="1"/>
</dbReference>
<reference evidence="2" key="1">
    <citation type="submission" date="2015-05" db="EMBL/GenBank/DDBJ databases">
        <title>Draft genome sequencing of a biphenyl-degrading bacterium, Pseudomonas balearica KF707 (=NBRC110670).</title>
        <authorList>
            <person name="Kimura N."/>
            <person name="Hirose J."/>
            <person name="Watanabe T."/>
            <person name="Suenaga H."/>
            <person name="Fujihara H."/>
            <person name="Noguchi M."/>
            <person name="Hashimoto M."/>
            <person name="Shimodaira J."/>
            <person name="Tsuchikane K."/>
            <person name="Hosoyama A."/>
            <person name="Yamazoe A."/>
            <person name="Fujita N."/>
            <person name="Furukawa K."/>
        </authorList>
    </citation>
    <scope>NUCLEOTIDE SEQUENCE [LARGE SCALE GENOMIC DNA]</scope>
    <source>
        <strain evidence="2">DSM 10086 / NBRC 110670 / KF707</strain>
    </source>
</reference>
<protein>
    <submittedName>
        <fullName evidence="1">Thiol:disulfide oxidoreductase TlpA</fullName>
    </submittedName>
</protein>
<dbReference type="PANTHER" id="PTHR42852:SF17">
    <property type="entry name" value="THIOREDOXIN-LIKE PROTEIN HI_1115"/>
    <property type="match status" value="1"/>
</dbReference>
<proteinExistence type="predicted"/>
<reference evidence="1 2" key="2">
    <citation type="journal article" date="2017" name="Int. J. Syst. Evol. Microbiol.">
        <title>Pseudomonas furukawaii sp. nov., a polychlorinated biphenyl-degrading bacterium isolated from biphenyl-contaminated soil in Japan.</title>
        <authorList>
            <person name="Kimura N."/>
            <person name="Watanabe T."/>
            <person name="Suenaga H."/>
            <person name="Fujihara H."/>
            <person name="Futagami T."/>
            <person name="Goto M."/>
            <person name="Hanada S."/>
            <person name="Hirose J."/>
        </authorList>
    </citation>
    <scope>NUCLEOTIDE SEQUENCE [LARGE SCALE GENOMIC DNA]</scope>
    <source>
        <strain evidence="2">DSM 10086 / NBRC 110670 / KF707</strain>
    </source>
</reference>
<evidence type="ECO:0000313" key="2">
    <source>
        <dbReference type="Proteomes" id="UP000218554"/>
    </source>
</evidence>
<dbReference type="SUPFAM" id="SSF52833">
    <property type="entry name" value="Thioredoxin-like"/>
    <property type="match status" value="1"/>
</dbReference>
<dbReference type="Proteomes" id="UP000218554">
    <property type="component" value="Chromosome"/>
</dbReference>
<name>L8MMB3_METFU</name>
<dbReference type="InterPro" id="IPR050553">
    <property type="entry name" value="Thioredoxin_ResA/DsbE_sf"/>
</dbReference>
<organism evidence="1 2">
    <name type="scientific">Metapseudomonas furukawaii</name>
    <name type="common">Pseudomonas furukawaii</name>
    <dbReference type="NCBI Taxonomy" id="1149133"/>
    <lineage>
        <taxon>Bacteria</taxon>
        <taxon>Pseudomonadati</taxon>
        <taxon>Pseudomonadota</taxon>
        <taxon>Gammaproteobacteria</taxon>
        <taxon>Pseudomonadales</taxon>
        <taxon>Pseudomonadaceae</taxon>
        <taxon>Metapseudomonas</taxon>
    </lineage>
</organism>
<sequence>MGVVRFLDGEGKSRSLADFREKVVILNLWVTWCVPCRQEMPTRDRLQAQLGGPDFQVVELSLDQG</sequence>
<dbReference type="PANTHER" id="PTHR42852">
    <property type="entry name" value="THIOL:DISULFIDE INTERCHANGE PROTEIN DSBE"/>
    <property type="match status" value="1"/>
</dbReference>
<dbReference type="InterPro" id="IPR000866">
    <property type="entry name" value="AhpC/TSA"/>
</dbReference>
<dbReference type="OrthoDB" id="9799347at2"/>
<dbReference type="KEGG" id="pfuw:KF707C_21830"/>
<dbReference type="GO" id="GO:0016209">
    <property type="term" value="F:antioxidant activity"/>
    <property type="evidence" value="ECO:0007669"/>
    <property type="project" value="InterPro"/>
</dbReference>
<dbReference type="GO" id="GO:0016491">
    <property type="term" value="F:oxidoreductase activity"/>
    <property type="evidence" value="ECO:0007669"/>
    <property type="project" value="InterPro"/>
</dbReference>
<dbReference type="eggNOG" id="COG0526">
    <property type="taxonomic scope" value="Bacteria"/>
</dbReference>